<reference evidence="2" key="1">
    <citation type="submission" date="2022-06" db="EMBL/GenBank/DDBJ databases">
        <title>Complete genome sequence of Streptomyces nigrescens HEK616.</title>
        <authorList>
            <person name="Asamizu S."/>
            <person name="Onaka H."/>
        </authorList>
    </citation>
    <scope>NUCLEOTIDE SEQUENCE</scope>
    <source>
        <strain evidence="2">HEK616</strain>
    </source>
</reference>
<name>A0ABM7ZW40_STRNI</name>
<feature type="region of interest" description="Disordered" evidence="1">
    <location>
        <begin position="30"/>
        <end position="54"/>
    </location>
</feature>
<protein>
    <submittedName>
        <fullName evidence="2">Uncharacterized protein</fullName>
    </submittedName>
</protein>
<keyword evidence="3" id="KW-1185">Reference proteome</keyword>
<evidence type="ECO:0000313" key="2">
    <source>
        <dbReference type="EMBL" id="BDM70555.1"/>
    </source>
</evidence>
<dbReference type="EMBL" id="AP026073">
    <property type="protein sequence ID" value="BDM70555.1"/>
    <property type="molecule type" value="Genomic_DNA"/>
</dbReference>
<evidence type="ECO:0000313" key="3">
    <source>
        <dbReference type="Proteomes" id="UP001059597"/>
    </source>
</evidence>
<dbReference type="RefSeq" id="WP_261954281.1">
    <property type="nucleotide sequence ID" value="NZ_AP026073.1"/>
</dbReference>
<dbReference type="Proteomes" id="UP001059597">
    <property type="component" value="Chromosome"/>
</dbReference>
<organism evidence="2 3">
    <name type="scientific">Streptomyces nigrescens</name>
    <dbReference type="NCBI Taxonomy" id="1920"/>
    <lineage>
        <taxon>Bacteria</taxon>
        <taxon>Bacillati</taxon>
        <taxon>Actinomycetota</taxon>
        <taxon>Actinomycetes</taxon>
        <taxon>Kitasatosporales</taxon>
        <taxon>Streptomycetaceae</taxon>
        <taxon>Streptomyces</taxon>
    </lineage>
</organism>
<accession>A0ABM7ZW40</accession>
<evidence type="ECO:0000256" key="1">
    <source>
        <dbReference type="SAM" id="MobiDB-lite"/>
    </source>
</evidence>
<gene>
    <name evidence="2" type="ORF">HEK616_40420</name>
</gene>
<sequence length="54" mass="6467">MLSRILERRHPHAFSLQEIAKERFGIWRNSRSPERRQVATSNRANTALHGWNKR</sequence>
<proteinExistence type="predicted"/>